<dbReference type="InterPro" id="IPR046530">
    <property type="entry name" value="BIM1-like_dom"/>
</dbReference>
<keyword evidence="4 8" id="KW-0732">Signal</keyword>
<keyword evidence="7" id="KW-0449">Lipoprotein</keyword>
<dbReference type="PANTHER" id="PTHR34992:SF1">
    <property type="entry name" value="COPPER ACQUISITION FACTOR BIM1-LIKE DOMAIN-CONTAINING PROTEIN"/>
    <property type="match status" value="1"/>
</dbReference>
<dbReference type="InterPro" id="IPR046936">
    <property type="entry name" value="BIM1-like"/>
</dbReference>
<organism evidence="10 11">
    <name type="scientific">Penicillium cosmopolitanum</name>
    <dbReference type="NCBI Taxonomy" id="1131564"/>
    <lineage>
        <taxon>Eukaryota</taxon>
        <taxon>Fungi</taxon>
        <taxon>Dikarya</taxon>
        <taxon>Ascomycota</taxon>
        <taxon>Pezizomycotina</taxon>
        <taxon>Eurotiomycetes</taxon>
        <taxon>Eurotiomycetidae</taxon>
        <taxon>Eurotiales</taxon>
        <taxon>Aspergillaceae</taxon>
        <taxon>Penicillium</taxon>
    </lineage>
</organism>
<feature type="signal peptide" evidence="8">
    <location>
        <begin position="1"/>
        <end position="15"/>
    </location>
</feature>
<evidence type="ECO:0000256" key="5">
    <source>
        <dbReference type="ARBA" id="ARBA00023136"/>
    </source>
</evidence>
<reference evidence="10" key="2">
    <citation type="journal article" date="2023" name="IMA Fungus">
        <title>Comparative genomic study of the Penicillium genus elucidates a diverse pangenome and 15 lateral gene transfer events.</title>
        <authorList>
            <person name="Petersen C."/>
            <person name="Sorensen T."/>
            <person name="Nielsen M.R."/>
            <person name="Sondergaard T.E."/>
            <person name="Sorensen J.L."/>
            <person name="Fitzpatrick D.A."/>
            <person name="Frisvad J.C."/>
            <person name="Nielsen K.L."/>
        </authorList>
    </citation>
    <scope>NUCLEOTIDE SEQUENCE</scope>
    <source>
        <strain evidence="10">IBT 29677</strain>
    </source>
</reference>
<dbReference type="AlphaFoldDB" id="A0A9W9VEW1"/>
<keyword evidence="11" id="KW-1185">Reference proteome</keyword>
<dbReference type="GO" id="GO:0098552">
    <property type="term" value="C:side of membrane"/>
    <property type="evidence" value="ECO:0007669"/>
    <property type="project" value="UniProtKB-KW"/>
</dbReference>
<evidence type="ECO:0000259" key="9">
    <source>
        <dbReference type="Pfam" id="PF20238"/>
    </source>
</evidence>
<evidence type="ECO:0000256" key="4">
    <source>
        <dbReference type="ARBA" id="ARBA00022729"/>
    </source>
</evidence>
<evidence type="ECO:0000256" key="7">
    <source>
        <dbReference type="ARBA" id="ARBA00023288"/>
    </source>
</evidence>
<dbReference type="GO" id="GO:0005886">
    <property type="term" value="C:plasma membrane"/>
    <property type="evidence" value="ECO:0007669"/>
    <property type="project" value="UniProtKB-SubCell"/>
</dbReference>
<dbReference type="PANTHER" id="PTHR34992">
    <property type="entry name" value="HYPHAL ANASTAMOSIS-7 PROTEIN"/>
    <property type="match status" value="1"/>
</dbReference>
<keyword evidence="2" id="KW-1003">Cell membrane</keyword>
<protein>
    <submittedName>
        <fullName evidence="10">GPI anchored protein</fullName>
    </submittedName>
</protein>
<evidence type="ECO:0000256" key="1">
    <source>
        <dbReference type="ARBA" id="ARBA00004609"/>
    </source>
</evidence>
<keyword evidence="3" id="KW-0336">GPI-anchor</keyword>
<feature type="chain" id="PRO_5040957517" evidence="8">
    <location>
        <begin position="16"/>
        <end position="216"/>
    </location>
</feature>
<evidence type="ECO:0000256" key="6">
    <source>
        <dbReference type="ARBA" id="ARBA00023180"/>
    </source>
</evidence>
<sequence length="216" mass="22324">MQIHTLLAMASVATAHFHLVSPPSRGFNADTMATFPCGSLSQMTDRTKIPLSGSIPIDLKLGHTQTALTVLLGLGNDPGTNYNITLHPTFGVQGAGEFCLADVEYNAKILGVDVVNGMNATLQVQSNGDPQGGLYACADVQFFSNATIDKSSCSNDTKLQAVQFTGDSAKRTANVSTASGSAQGSSSSSKENGGRALELASWGVFGAALMGAFALM</sequence>
<evidence type="ECO:0000256" key="8">
    <source>
        <dbReference type="SAM" id="SignalP"/>
    </source>
</evidence>
<dbReference type="OrthoDB" id="2146436at2759"/>
<evidence type="ECO:0000256" key="2">
    <source>
        <dbReference type="ARBA" id="ARBA00022475"/>
    </source>
</evidence>
<name>A0A9W9VEW1_9EURO</name>
<dbReference type="Pfam" id="PF20238">
    <property type="entry name" value="BIM1-like_dom"/>
    <property type="match status" value="1"/>
</dbReference>
<evidence type="ECO:0000256" key="3">
    <source>
        <dbReference type="ARBA" id="ARBA00022622"/>
    </source>
</evidence>
<keyword evidence="6" id="KW-0325">Glycoprotein</keyword>
<proteinExistence type="predicted"/>
<dbReference type="CDD" id="cd21176">
    <property type="entry name" value="LPMO_auxiliary-like"/>
    <property type="match status" value="1"/>
</dbReference>
<dbReference type="GeneID" id="81377329"/>
<dbReference type="RefSeq" id="XP_056481856.1">
    <property type="nucleotide sequence ID" value="XM_056638349.1"/>
</dbReference>
<reference evidence="10" key="1">
    <citation type="submission" date="2022-12" db="EMBL/GenBank/DDBJ databases">
        <authorList>
            <person name="Petersen C."/>
        </authorList>
    </citation>
    <scope>NUCLEOTIDE SEQUENCE</scope>
    <source>
        <strain evidence="10">IBT 29677</strain>
    </source>
</reference>
<comment type="subcellular location">
    <subcellularLocation>
        <location evidence="1">Cell membrane</location>
        <topology evidence="1">Lipid-anchor</topology>
        <topology evidence="1">GPI-anchor</topology>
    </subcellularLocation>
</comment>
<dbReference type="Proteomes" id="UP001147747">
    <property type="component" value="Unassembled WGS sequence"/>
</dbReference>
<accession>A0A9W9VEW1</accession>
<gene>
    <name evidence="10" type="ORF">N7509_013712</name>
</gene>
<evidence type="ECO:0000313" key="11">
    <source>
        <dbReference type="Proteomes" id="UP001147747"/>
    </source>
</evidence>
<dbReference type="EMBL" id="JAPZBU010000012">
    <property type="protein sequence ID" value="KAJ5376826.1"/>
    <property type="molecule type" value="Genomic_DNA"/>
</dbReference>
<comment type="caution">
    <text evidence="10">The sequence shown here is derived from an EMBL/GenBank/DDBJ whole genome shotgun (WGS) entry which is preliminary data.</text>
</comment>
<evidence type="ECO:0000313" key="10">
    <source>
        <dbReference type="EMBL" id="KAJ5376826.1"/>
    </source>
</evidence>
<keyword evidence="5" id="KW-0472">Membrane</keyword>
<feature type="domain" description="Copper acquisition factor BIM1-like" evidence="9">
    <location>
        <begin position="15"/>
        <end position="157"/>
    </location>
</feature>